<evidence type="ECO:0000259" key="8">
    <source>
        <dbReference type="Pfam" id="PF22837"/>
    </source>
</evidence>
<keyword evidence="4" id="KW-0808">Transferase</keyword>
<dbReference type="GO" id="GO:0003676">
    <property type="term" value="F:nucleic acid binding"/>
    <property type="evidence" value="ECO:0007669"/>
    <property type="project" value="InterPro"/>
</dbReference>
<dbReference type="GO" id="GO:0004519">
    <property type="term" value="F:endonuclease activity"/>
    <property type="evidence" value="ECO:0007669"/>
    <property type="project" value="UniProtKB-KW"/>
</dbReference>
<evidence type="ECO:0000256" key="6">
    <source>
        <dbReference type="ARBA" id="ARBA00047942"/>
    </source>
</evidence>
<dbReference type="EMBL" id="PCTA01000002">
    <property type="protein sequence ID" value="PIP62198.1"/>
    <property type="molecule type" value="Genomic_DNA"/>
</dbReference>
<dbReference type="PRINTS" id="PR00507">
    <property type="entry name" value="N12N6MTFRASE"/>
</dbReference>
<feature type="domain" description="Type II methyltransferase M.Eco57I C-terminal" evidence="8">
    <location>
        <begin position="251"/>
        <end position="505"/>
    </location>
</feature>
<evidence type="ECO:0000256" key="2">
    <source>
        <dbReference type="ARBA" id="ARBA00011900"/>
    </source>
</evidence>
<protein>
    <recommendedName>
        <fullName evidence="2">site-specific DNA-methyltransferase (adenine-specific)</fullName>
        <ecNumber evidence="2">2.1.1.72</ecNumber>
    </recommendedName>
</protein>
<feature type="domain" description="Type II methyltransferase M.TaqI-like" evidence="7">
    <location>
        <begin position="85"/>
        <end position="194"/>
    </location>
</feature>
<dbReference type="CDD" id="cd02440">
    <property type="entry name" value="AdoMet_MTases"/>
    <property type="match status" value="1"/>
</dbReference>
<name>A0A2H0BZ25_9BACT</name>
<dbReference type="SUPFAM" id="SSF53335">
    <property type="entry name" value="S-adenosyl-L-methionine-dependent methyltransferases"/>
    <property type="match status" value="1"/>
</dbReference>
<keyword evidence="3" id="KW-0489">Methyltransferase</keyword>
<keyword evidence="9" id="KW-0255">Endonuclease</keyword>
<keyword evidence="5" id="KW-0949">S-adenosyl-L-methionine</keyword>
<dbReference type="Pfam" id="PF22837">
    <property type="entry name" value="M_Eco57I_C"/>
    <property type="match status" value="1"/>
</dbReference>
<dbReference type="InterPro" id="IPR011639">
    <property type="entry name" value="MethylTrfase_TaqI-like_dom"/>
</dbReference>
<dbReference type="PANTHER" id="PTHR33841:SF5">
    <property type="entry name" value="DNA METHYLASE (MODIFICATION METHYLASE) (METHYLTRANSFERASE)-RELATED"/>
    <property type="match status" value="1"/>
</dbReference>
<dbReference type="PANTHER" id="PTHR33841">
    <property type="entry name" value="DNA METHYLTRANSFERASE YEEA-RELATED"/>
    <property type="match status" value="1"/>
</dbReference>
<accession>A0A2H0BZ25</accession>
<evidence type="ECO:0000313" key="9">
    <source>
        <dbReference type="EMBL" id="PIP62198.1"/>
    </source>
</evidence>
<evidence type="ECO:0000256" key="5">
    <source>
        <dbReference type="ARBA" id="ARBA00022691"/>
    </source>
</evidence>
<organism evidence="9 10">
    <name type="scientific">Candidatus Roizmanbacteria bacterium CG22_combo_CG10-13_8_21_14_all_38_20</name>
    <dbReference type="NCBI Taxonomy" id="1974862"/>
    <lineage>
        <taxon>Bacteria</taxon>
        <taxon>Candidatus Roizmaniibacteriota</taxon>
    </lineage>
</organism>
<evidence type="ECO:0000259" key="7">
    <source>
        <dbReference type="Pfam" id="PF07669"/>
    </source>
</evidence>
<dbReference type="PROSITE" id="PS00092">
    <property type="entry name" value="N6_MTASE"/>
    <property type="match status" value="1"/>
</dbReference>
<dbReference type="GO" id="GO:0009007">
    <property type="term" value="F:site-specific DNA-methyltransferase (adenine-specific) activity"/>
    <property type="evidence" value="ECO:0007669"/>
    <property type="project" value="UniProtKB-EC"/>
</dbReference>
<dbReference type="GO" id="GO:0032259">
    <property type="term" value="P:methylation"/>
    <property type="evidence" value="ECO:0007669"/>
    <property type="project" value="UniProtKB-KW"/>
</dbReference>
<comment type="similarity">
    <text evidence="1">Belongs to the N(4)/N(6)-methyltransferase family.</text>
</comment>
<keyword evidence="9" id="KW-0378">Hydrolase</keyword>
<dbReference type="InterPro" id="IPR029063">
    <property type="entry name" value="SAM-dependent_MTases_sf"/>
</dbReference>
<keyword evidence="9" id="KW-0540">Nuclease</keyword>
<proteinExistence type="inferred from homology"/>
<dbReference type="InterPro" id="IPR050953">
    <property type="entry name" value="N4_N6_ade-DNA_methylase"/>
</dbReference>
<dbReference type="EC" id="2.1.1.72" evidence="2"/>
<gene>
    <name evidence="9" type="ORF">COW99_00110</name>
</gene>
<dbReference type="Proteomes" id="UP000231246">
    <property type="component" value="Unassembled WGS sequence"/>
</dbReference>
<comment type="caution">
    <text evidence="9">The sequence shown here is derived from an EMBL/GenBank/DDBJ whole genome shotgun (WGS) entry which is preliminary data.</text>
</comment>
<sequence>MKLINETTKEKLRGGFYTPNSIAAFILKWGFNGNKENDVLEPSCGDGVFLEEIRNGNYKYKSVTAVEIDAVEAEKTKKIALLKCKVIVSDFHEFCLKSSQKFDLVIGNPPYIRYQFFDRKQQKMADEIFTRAQLKYSKLTNAWVSFVIGSSLLLKEKGKIGFVLPAELLQVSFAQQLREFLAHFYNKINIISFKTLVFPEIQQEVIILLCEKNGSDSHFIEHLELSGAQELSNLDVTTLRSPKKKIDFKSNKWTFYFLDQEEIDFIERLQESEVIPKLGKYAKVEVGITTGSNPFFTVSASTVKEYNLEKFAQPLVGRSVQVPSAIFTHKDWLENRIAEARTHLLVFPSLSELKNHAGAMKYIRWGEDQGINKGYKCRIRDEWQMVPSLRISDALFIRRNNLYPKLIINEAGAYTTDTMHRVTVKPGIDINALIASYYNSLSLAFAEICGRSHGGGVLELMPNEAEKILLPYNENNKDLLEDIDNMIRNKKDISEILKVTNQKILKDNFGLSSSDIKIAENIWKKLSARRLNRGKNNHS</sequence>
<dbReference type="InterPro" id="IPR054520">
    <property type="entry name" value="M_Eco57I_C"/>
</dbReference>
<comment type="catalytic activity">
    <reaction evidence="6">
        <text>a 2'-deoxyadenosine in DNA + S-adenosyl-L-methionine = an N(6)-methyl-2'-deoxyadenosine in DNA + S-adenosyl-L-homocysteine + H(+)</text>
        <dbReference type="Rhea" id="RHEA:15197"/>
        <dbReference type="Rhea" id="RHEA-COMP:12418"/>
        <dbReference type="Rhea" id="RHEA-COMP:12419"/>
        <dbReference type="ChEBI" id="CHEBI:15378"/>
        <dbReference type="ChEBI" id="CHEBI:57856"/>
        <dbReference type="ChEBI" id="CHEBI:59789"/>
        <dbReference type="ChEBI" id="CHEBI:90615"/>
        <dbReference type="ChEBI" id="CHEBI:90616"/>
        <dbReference type="EC" id="2.1.1.72"/>
    </reaction>
</comment>
<dbReference type="AlphaFoldDB" id="A0A2H0BZ25"/>
<evidence type="ECO:0000256" key="4">
    <source>
        <dbReference type="ARBA" id="ARBA00022679"/>
    </source>
</evidence>
<evidence type="ECO:0000256" key="1">
    <source>
        <dbReference type="ARBA" id="ARBA00006594"/>
    </source>
</evidence>
<evidence type="ECO:0000313" key="10">
    <source>
        <dbReference type="Proteomes" id="UP000231246"/>
    </source>
</evidence>
<dbReference type="Gene3D" id="3.40.50.150">
    <property type="entry name" value="Vaccinia Virus protein VP39"/>
    <property type="match status" value="1"/>
</dbReference>
<dbReference type="GO" id="GO:0006304">
    <property type="term" value="P:DNA modification"/>
    <property type="evidence" value="ECO:0007669"/>
    <property type="project" value="InterPro"/>
</dbReference>
<dbReference type="InterPro" id="IPR002052">
    <property type="entry name" value="DNA_methylase_N6_adenine_CS"/>
</dbReference>
<reference evidence="9 10" key="1">
    <citation type="submission" date="2017-09" db="EMBL/GenBank/DDBJ databases">
        <title>Depth-based differentiation of microbial function through sediment-hosted aquifers and enrichment of novel symbionts in the deep terrestrial subsurface.</title>
        <authorList>
            <person name="Probst A.J."/>
            <person name="Ladd B."/>
            <person name="Jarett J.K."/>
            <person name="Geller-Mcgrath D.E."/>
            <person name="Sieber C.M."/>
            <person name="Emerson J.B."/>
            <person name="Anantharaman K."/>
            <person name="Thomas B.C."/>
            <person name="Malmstrom R."/>
            <person name="Stieglmeier M."/>
            <person name="Klingl A."/>
            <person name="Woyke T."/>
            <person name="Ryan C.M."/>
            <person name="Banfield J.F."/>
        </authorList>
    </citation>
    <scope>NUCLEOTIDE SEQUENCE [LARGE SCALE GENOMIC DNA]</scope>
    <source>
        <strain evidence="9">CG22_combo_CG10-13_8_21_14_all_38_20</strain>
    </source>
</reference>
<evidence type="ECO:0000256" key="3">
    <source>
        <dbReference type="ARBA" id="ARBA00022603"/>
    </source>
</evidence>
<dbReference type="Pfam" id="PF07669">
    <property type="entry name" value="Eco57I"/>
    <property type="match status" value="1"/>
</dbReference>